<evidence type="ECO:0000313" key="6">
    <source>
        <dbReference type="EMBL" id="OHV32897.1"/>
    </source>
</evidence>
<dbReference type="SUPFAM" id="SSF48452">
    <property type="entry name" value="TPR-like"/>
    <property type="match status" value="1"/>
</dbReference>
<evidence type="ECO:0000313" key="7">
    <source>
        <dbReference type="Proteomes" id="UP000179627"/>
    </source>
</evidence>
<accession>A0A1S1QGV8</accession>
<protein>
    <submittedName>
        <fullName evidence="6">SARP family transcriptional regulator</fullName>
    </submittedName>
</protein>
<dbReference type="GO" id="GO:0006355">
    <property type="term" value="P:regulation of DNA-templated transcription"/>
    <property type="evidence" value="ECO:0007669"/>
    <property type="project" value="InterPro"/>
</dbReference>
<dbReference type="Gene3D" id="1.25.40.10">
    <property type="entry name" value="Tetratricopeptide repeat domain"/>
    <property type="match status" value="1"/>
</dbReference>
<dbReference type="InterPro" id="IPR051677">
    <property type="entry name" value="AfsR-DnrI-RedD_regulator"/>
</dbReference>
<sequence>MLAGKVLEPVRGQAVAAHSVFTDAARGGVTVLVVPPGRLLTEGLTQSLLDAGRRPVWLRLGTEDRDPATLLLTMVAAVRRRVPGFGVDLLRASAARPGPIFGWDRLYQALGEALAGSFPADAALVIDHADRVDPYGPALELACRHVIAALPEHIPRVVIGHAELPATRLLRPGRAPTALPAHTASWPALRNCGLALPTGQIPQMWPALRGGLGTAPDTGPFPAPGLGPGTGPRLGAGAGPGRWLRRRRATGMLRGSAAVRAALAFARTSLADADVAQAFRGSSSAAVLTSLAQAALARADTGARRALAHILQVGYVAPADQDAVTGPVQGPWFQPLADGWWRLRTVWHGPLVAALGDDARLDPATLRGISVRLLREGAAEIAVPMLIALGDQQLLVEALRPAAAEMIGNGQWSTLGRWLDALPAEIIEAEPALLDAAAHVTWSRGRADLARRWFDARLTTASGADQADLGVITQRQPDIDIDRDSRGLPRPEAGSSRPAGGPSETGVTVPGRLELVVHVLGPLAAAVNGQPVGGWGARQRSLLAYLVLHRAAAPPREVVMEALWPGADPAAARNNLQVAVHGLRRVFRAVTSSAIVVFDRGVYQLAPEMVVSVDLDAFEGHVQAGCRLVDAGCPDEAIVQWEAAMALYRGDFLADGRSDDWAVPAREQLRLTYLDALDQLSVLYLDAGRPAMCALLCRQILERDPCREDAHRRLMRSYSRQGQPHLALLQFRTCADFLARELRVAPAPATARLHEKVRRHEPI</sequence>
<dbReference type="Gene3D" id="1.10.10.10">
    <property type="entry name" value="Winged helix-like DNA-binding domain superfamily/Winged helix DNA-binding domain"/>
    <property type="match status" value="1"/>
</dbReference>
<dbReference type="OrthoDB" id="134985at2"/>
<proteinExistence type="inferred from homology"/>
<evidence type="ECO:0000256" key="3">
    <source>
        <dbReference type="SAM" id="MobiDB-lite"/>
    </source>
</evidence>
<comment type="caution">
    <text evidence="6">The sequence shown here is derived from an EMBL/GenBank/DDBJ whole genome shotgun (WGS) entry which is preliminary data.</text>
</comment>
<dbReference type="InterPro" id="IPR011990">
    <property type="entry name" value="TPR-like_helical_dom_sf"/>
</dbReference>
<dbReference type="InterPro" id="IPR036388">
    <property type="entry name" value="WH-like_DNA-bd_sf"/>
</dbReference>
<dbReference type="AlphaFoldDB" id="A0A1S1QGV8"/>
<dbReference type="CDD" id="cd15831">
    <property type="entry name" value="BTAD"/>
    <property type="match status" value="1"/>
</dbReference>
<evidence type="ECO:0000256" key="2">
    <source>
        <dbReference type="ARBA" id="ARBA00023125"/>
    </source>
</evidence>
<comment type="similarity">
    <text evidence="1">Belongs to the AfsR/DnrI/RedD regulatory family.</text>
</comment>
<name>A0A1S1QGV8_9ACTN</name>
<dbReference type="EMBL" id="MBLM01000136">
    <property type="protein sequence ID" value="OHV32897.1"/>
    <property type="molecule type" value="Genomic_DNA"/>
</dbReference>
<evidence type="ECO:0000259" key="4">
    <source>
        <dbReference type="SMART" id="SM00862"/>
    </source>
</evidence>
<dbReference type="InterPro" id="IPR005158">
    <property type="entry name" value="BTAD"/>
</dbReference>
<feature type="region of interest" description="Disordered" evidence="3">
    <location>
        <begin position="473"/>
        <end position="507"/>
    </location>
</feature>
<feature type="compositionally biased region" description="Basic and acidic residues" evidence="3">
    <location>
        <begin position="477"/>
        <end position="489"/>
    </location>
</feature>
<evidence type="ECO:0000256" key="1">
    <source>
        <dbReference type="ARBA" id="ARBA00005820"/>
    </source>
</evidence>
<evidence type="ECO:0000259" key="5">
    <source>
        <dbReference type="SMART" id="SM01043"/>
    </source>
</evidence>
<organism evidence="6 7">
    <name type="scientific">Parafrankia colletiae</name>
    <dbReference type="NCBI Taxonomy" id="573497"/>
    <lineage>
        <taxon>Bacteria</taxon>
        <taxon>Bacillati</taxon>
        <taxon>Actinomycetota</taxon>
        <taxon>Actinomycetes</taxon>
        <taxon>Frankiales</taxon>
        <taxon>Frankiaceae</taxon>
        <taxon>Parafrankia</taxon>
    </lineage>
</organism>
<dbReference type="RefSeq" id="WP_071087562.1">
    <property type="nucleotide sequence ID" value="NZ_MBLM01000136.1"/>
</dbReference>
<dbReference type="InterPro" id="IPR001867">
    <property type="entry name" value="OmpR/PhoB-type_DNA-bd"/>
</dbReference>
<keyword evidence="2" id="KW-0238">DNA-binding</keyword>
<feature type="domain" description="OmpR/PhoB-type" evidence="4">
    <location>
        <begin position="529"/>
        <end position="605"/>
    </location>
</feature>
<dbReference type="InterPro" id="IPR016032">
    <property type="entry name" value="Sig_transdc_resp-reg_C-effctor"/>
</dbReference>
<keyword evidence="7" id="KW-1185">Reference proteome</keyword>
<dbReference type="GO" id="GO:0000160">
    <property type="term" value="P:phosphorelay signal transduction system"/>
    <property type="evidence" value="ECO:0007669"/>
    <property type="project" value="InterPro"/>
</dbReference>
<dbReference type="PANTHER" id="PTHR35807">
    <property type="entry name" value="TRANSCRIPTIONAL REGULATOR REDD-RELATED"/>
    <property type="match status" value="1"/>
</dbReference>
<dbReference type="SUPFAM" id="SSF46894">
    <property type="entry name" value="C-terminal effector domain of the bipartite response regulators"/>
    <property type="match status" value="1"/>
</dbReference>
<dbReference type="Proteomes" id="UP000179627">
    <property type="component" value="Unassembled WGS sequence"/>
</dbReference>
<gene>
    <name evidence="6" type="ORF">CC117_24225</name>
</gene>
<dbReference type="SMART" id="SM00862">
    <property type="entry name" value="Trans_reg_C"/>
    <property type="match status" value="1"/>
</dbReference>
<reference evidence="7" key="1">
    <citation type="submission" date="2016-07" db="EMBL/GenBank/DDBJ databases">
        <title>Sequence Frankia sp. strain CcI1.17.</title>
        <authorList>
            <person name="Ghodhbane-Gtari F."/>
            <person name="Swanson E."/>
            <person name="Gueddou A."/>
            <person name="Morris K."/>
            <person name="Hezbri K."/>
            <person name="Ktari A."/>
            <person name="Nouioui I."/>
            <person name="Abebe-Akele F."/>
            <person name="Simpson S."/>
            <person name="Thomas K."/>
            <person name="Gtari M."/>
            <person name="Tisa L.S."/>
            <person name="Hurst S."/>
        </authorList>
    </citation>
    <scope>NUCLEOTIDE SEQUENCE [LARGE SCALE GENOMIC DNA]</scope>
    <source>
        <strain evidence="7">Cc1.17</strain>
    </source>
</reference>
<dbReference type="GO" id="GO:0003677">
    <property type="term" value="F:DNA binding"/>
    <property type="evidence" value="ECO:0007669"/>
    <property type="project" value="UniProtKB-KW"/>
</dbReference>
<dbReference type="SMART" id="SM01043">
    <property type="entry name" value="BTAD"/>
    <property type="match status" value="1"/>
</dbReference>
<dbReference type="Pfam" id="PF03704">
    <property type="entry name" value="BTAD"/>
    <property type="match status" value="1"/>
</dbReference>
<feature type="domain" description="Bacterial transcriptional activator" evidence="5">
    <location>
        <begin position="613"/>
        <end position="758"/>
    </location>
</feature>